<dbReference type="Proteomes" id="UP001152523">
    <property type="component" value="Unassembled WGS sequence"/>
</dbReference>
<dbReference type="PANTHER" id="PTHR15681:SF1">
    <property type="entry name" value="MAD2L1-BINDING PROTEIN"/>
    <property type="match status" value="1"/>
</dbReference>
<dbReference type="AlphaFoldDB" id="A0AAV0FUH0"/>
<proteinExistence type="predicted"/>
<dbReference type="EMBL" id="CAMAPF010001015">
    <property type="protein sequence ID" value="CAH9139350.1"/>
    <property type="molecule type" value="Genomic_DNA"/>
</dbReference>
<evidence type="ECO:0000313" key="2">
    <source>
        <dbReference type="Proteomes" id="UP001152523"/>
    </source>
</evidence>
<comment type="caution">
    <text evidence="1">The sequence shown here is derived from an EMBL/GenBank/DDBJ whole genome shotgun (WGS) entry which is preliminary data.</text>
</comment>
<dbReference type="Gene3D" id="3.30.900.20">
    <property type="match status" value="1"/>
</dbReference>
<reference evidence="1" key="1">
    <citation type="submission" date="2022-07" db="EMBL/GenBank/DDBJ databases">
        <authorList>
            <person name="Macas J."/>
            <person name="Novak P."/>
            <person name="Neumann P."/>
        </authorList>
    </citation>
    <scope>NUCLEOTIDE SEQUENCE</scope>
</reference>
<dbReference type="GO" id="GO:0005634">
    <property type="term" value="C:nucleus"/>
    <property type="evidence" value="ECO:0007669"/>
    <property type="project" value="InterPro"/>
</dbReference>
<dbReference type="PANTHER" id="PTHR15681">
    <property type="entry name" value="MAD2L1-BINDING PROTEIN"/>
    <property type="match status" value="1"/>
</dbReference>
<accession>A0AAV0FUH0</accession>
<organism evidence="1 2">
    <name type="scientific">Cuscuta epithymum</name>
    <dbReference type="NCBI Taxonomy" id="186058"/>
    <lineage>
        <taxon>Eukaryota</taxon>
        <taxon>Viridiplantae</taxon>
        <taxon>Streptophyta</taxon>
        <taxon>Embryophyta</taxon>
        <taxon>Tracheophyta</taxon>
        <taxon>Spermatophyta</taxon>
        <taxon>Magnoliopsida</taxon>
        <taxon>eudicotyledons</taxon>
        <taxon>Gunneridae</taxon>
        <taxon>Pentapetalae</taxon>
        <taxon>asterids</taxon>
        <taxon>lamiids</taxon>
        <taxon>Solanales</taxon>
        <taxon>Convolvulaceae</taxon>
        <taxon>Cuscuteae</taxon>
        <taxon>Cuscuta</taxon>
        <taxon>Cuscuta subgen. Cuscuta</taxon>
    </lineage>
</organism>
<dbReference type="InterPro" id="IPR009511">
    <property type="entry name" value="MAD1/Cdc20-bound-Mad2-bd"/>
</dbReference>
<dbReference type="GO" id="GO:0007096">
    <property type="term" value="P:regulation of exit from mitosis"/>
    <property type="evidence" value="ECO:0007669"/>
    <property type="project" value="InterPro"/>
</dbReference>
<keyword evidence="2" id="KW-1185">Reference proteome</keyword>
<name>A0AAV0FUH0_9ASTE</name>
<sequence>MVAMRGRCSISALEGGASSDMEFATIEATAAAGSLDASFIFHIVVDIIGFALFMHEQIPSILQDLTSAFDELQAEFEVLGNAVAQEETKGSIRRKHASRKREVRVSIRKFEKFMKTISNLKTALQLMITAIPSIESVLLVLGSTPLRPLHVYELQFPCGGRVVSGDFSRSRVVETLSKKAIRELVSRGAGSSSYPGATKLYLLVRAPSSVSLPLHFIPKRDFRFRKKVVVPFKLRFKCIGTDDNQDGDVTNFTDCAFPEDIIWFQCRHVIKGLACRTSPSEED</sequence>
<protein>
    <submittedName>
        <fullName evidence="1">Uncharacterized protein</fullName>
    </submittedName>
</protein>
<gene>
    <name evidence="1" type="ORF">CEPIT_LOCUS37529</name>
</gene>
<dbReference type="InterPro" id="IPR053729">
    <property type="entry name" value="MAD2L1BP_domain_sf"/>
</dbReference>
<evidence type="ECO:0000313" key="1">
    <source>
        <dbReference type="EMBL" id="CAH9139350.1"/>
    </source>
</evidence>